<evidence type="ECO:0000313" key="3">
    <source>
        <dbReference type="Proteomes" id="UP001154282"/>
    </source>
</evidence>
<evidence type="ECO:0000313" key="2">
    <source>
        <dbReference type="EMBL" id="CAI0548295.1"/>
    </source>
</evidence>
<keyword evidence="3" id="KW-1185">Reference proteome</keyword>
<feature type="non-terminal residue" evidence="2">
    <location>
        <position position="82"/>
    </location>
</feature>
<accession>A0AAV0QSY4</accession>
<reference evidence="2" key="1">
    <citation type="submission" date="2022-08" db="EMBL/GenBank/DDBJ databases">
        <authorList>
            <person name="Gutierrez-Valencia J."/>
        </authorList>
    </citation>
    <scope>NUCLEOTIDE SEQUENCE</scope>
</reference>
<feature type="region of interest" description="Disordered" evidence="1">
    <location>
        <begin position="1"/>
        <end position="50"/>
    </location>
</feature>
<name>A0AAV0QSY4_9ROSI</name>
<dbReference type="EMBL" id="CAMGYJ010000010">
    <property type="protein sequence ID" value="CAI0548295.1"/>
    <property type="molecule type" value="Genomic_DNA"/>
</dbReference>
<comment type="caution">
    <text evidence="2">The sequence shown here is derived from an EMBL/GenBank/DDBJ whole genome shotgun (WGS) entry which is preliminary data.</text>
</comment>
<sequence>GEQGTTRASISSSIANEDPLPIDSKRRPCTEPPLPIDSKRRPCTEPPLPIDSKRRPLTYLLHRNFFRLNYGSRRENFSILCN</sequence>
<gene>
    <name evidence="2" type="ORF">LITE_LOCUS44716</name>
</gene>
<feature type="non-terminal residue" evidence="2">
    <location>
        <position position="1"/>
    </location>
</feature>
<proteinExistence type="predicted"/>
<organism evidence="2 3">
    <name type="scientific">Linum tenue</name>
    <dbReference type="NCBI Taxonomy" id="586396"/>
    <lineage>
        <taxon>Eukaryota</taxon>
        <taxon>Viridiplantae</taxon>
        <taxon>Streptophyta</taxon>
        <taxon>Embryophyta</taxon>
        <taxon>Tracheophyta</taxon>
        <taxon>Spermatophyta</taxon>
        <taxon>Magnoliopsida</taxon>
        <taxon>eudicotyledons</taxon>
        <taxon>Gunneridae</taxon>
        <taxon>Pentapetalae</taxon>
        <taxon>rosids</taxon>
        <taxon>fabids</taxon>
        <taxon>Malpighiales</taxon>
        <taxon>Linaceae</taxon>
        <taxon>Linum</taxon>
    </lineage>
</organism>
<dbReference type="Proteomes" id="UP001154282">
    <property type="component" value="Unassembled WGS sequence"/>
</dbReference>
<protein>
    <submittedName>
        <fullName evidence="2">Uncharacterized protein</fullName>
    </submittedName>
</protein>
<dbReference type="AlphaFoldDB" id="A0AAV0QSY4"/>
<evidence type="ECO:0000256" key="1">
    <source>
        <dbReference type="SAM" id="MobiDB-lite"/>
    </source>
</evidence>
<feature type="compositionally biased region" description="Polar residues" evidence="1">
    <location>
        <begin position="1"/>
        <end position="15"/>
    </location>
</feature>